<keyword evidence="3" id="KW-1185">Reference proteome</keyword>
<evidence type="ECO:0000256" key="1">
    <source>
        <dbReference type="SAM" id="Phobius"/>
    </source>
</evidence>
<comment type="caution">
    <text evidence="2">The sequence shown here is derived from an EMBL/GenBank/DDBJ whole genome shotgun (WGS) entry which is preliminary data.</text>
</comment>
<evidence type="ECO:0000313" key="2">
    <source>
        <dbReference type="EMBL" id="RIJ27857.1"/>
    </source>
</evidence>
<keyword evidence="1" id="KW-0812">Transmembrane</keyword>
<feature type="transmembrane region" description="Helical" evidence="1">
    <location>
        <begin position="74"/>
        <end position="97"/>
    </location>
</feature>
<feature type="transmembrane region" description="Helical" evidence="1">
    <location>
        <begin position="109"/>
        <end position="130"/>
    </location>
</feature>
<sequence>MTHSTRTVLAAAALYGVVAFAIGFVFGALRQLVLIPWLGERAGHWAEFPLVTASIMAFGIWLSRRRGLGETTALLTGFGGVIALLAIESVFALGLMGMSVEAFLSTFNIIEGALFPYGLVLMGLAPWVAARLSR</sequence>
<protein>
    <submittedName>
        <fullName evidence="2">Uncharacterized protein</fullName>
    </submittedName>
</protein>
<evidence type="ECO:0000313" key="3">
    <source>
        <dbReference type="Proteomes" id="UP000266385"/>
    </source>
</evidence>
<feature type="transmembrane region" description="Helical" evidence="1">
    <location>
        <begin position="7"/>
        <end position="30"/>
    </location>
</feature>
<dbReference type="RefSeq" id="WP_119376396.1">
    <property type="nucleotide sequence ID" value="NZ_QWFX01000013.1"/>
</dbReference>
<name>A0A399RCT1_9PROT</name>
<proteinExistence type="predicted"/>
<feature type="transmembrane region" description="Helical" evidence="1">
    <location>
        <begin position="42"/>
        <end position="62"/>
    </location>
</feature>
<keyword evidence="1" id="KW-0472">Membrane</keyword>
<accession>A0A399RCT1</accession>
<dbReference type="AlphaFoldDB" id="A0A399RCT1"/>
<dbReference type="Proteomes" id="UP000266385">
    <property type="component" value="Unassembled WGS sequence"/>
</dbReference>
<dbReference type="EMBL" id="QWFX01000013">
    <property type="protein sequence ID" value="RIJ27857.1"/>
    <property type="molecule type" value="Genomic_DNA"/>
</dbReference>
<organism evidence="2 3">
    <name type="scientific">Henriciella mobilis</name>
    <dbReference type="NCBI Taxonomy" id="2305467"/>
    <lineage>
        <taxon>Bacteria</taxon>
        <taxon>Pseudomonadati</taxon>
        <taxon>Pseudomonadota</taxon>
        <taxon>Alphaproteobacteria</taxon>
        <taxon>Hyphomonadales</taxon>
        <taxon>Hyphomonadaceae</taxon>
        <taxon>Henriciella</taxon>
    </lineage>
</organism>
<reference evidence="2 3" key="1">
    <citation type="submission" date="2018-08" db="EMBL/GenBank/DDBJ databases">
        <title>Henriciella mobilis sp. nov., isolated from seawater.</title>
        <authorList>
            <person name="Cheng H."/>
            <person name="Wu Y.-H."/>
            <person name="Xu X.-W."/>
            <person name="Guo L.-L."/>
        </authorList>
    </citation>
    <scope>NUCLEOTIDE SEQUENCE [LARGE SCALE GENOMIC DNA]</scope>
    <source>
        <strain evidence="2 3">JN25</strain>
    </source>
</reference>
<gene>
    <name evidence="2" type="ORF">D1223_10550</name>
</gene>
<keyword evidence="1" id="KW-1133">Transmembrane helix</keyword>
<dbReference type="OrthoDB" id="9995810at2"/>